<name>A0A4R6TTG8_9BACI</name>
<evidence type="ECO:0000313" key="2">
    <source>
        <dbReference type="Proteomes" id="UP000295632"/>
    </source>
</evidence>
<keyword evidence="2" id="KW-1185">Reference proteome</keyword>
<accession>A0A4R6TTG8</accession>
<organism evidence="1 2">
    <name type="scientific">Aureibacillus halotolerans</name>
    <dbReference type="NCBI Taxonomy" id="1508390"/>
    <lineage>
        <taxon>Bacteria</taxon>
        <taxon>Bacillati</taxon>
        <taxon>Bacillota</taxon>
        <taxon>Bacilli</taxon>
        <taxon>Bacillales</taxon>
        <taxon>Bacillaceae</taxon>
        <taxon>Aureibacillus</taxon>
    </lineage>
</organism>
<dbReference type="Proteomes" id="UP000295632">
    <property type="component" value="Unassembled WGS sequence"/>
</dbReference>
<sequence length="58" mass="6497">MSFYIPHETKAIEIALIVCVYTKKDERELDLPSSPVHLGFVPSAHNALIFSQLAVNLE</sequence>
<evidence type="ECO:0000313" key="1">
    <source>
        <dbReference type="EMBL" id="TDQ36960.1"/>
    </source>
</evidence>
<dbReference type="AlphaFoldDB" id="A0A4R6TTG8"/>
<reference evidence="1 2" key="1">
    <citation type="submission" date="2019-03" db="EMBL/GenBank/DDBJ databases">
        <title>Genomic Encyclopedia of Type Strains, Phase IV (KMG-IV): sequencing the most valuable type-strain genomes for metagenomic binning, comparative biology and taxonomic classification.</title>
        <authorList>
            <person name="Goeker M."/>
        </authorList>
    </citation>
    <scope>NUCLEOTIDE SEQUENCE [LARGE SCALE GENOMIC DNA]</scope>
    <source>
        <strain evidence="1 2">DSM 28697</strain>
    </source>
</reference>
<proteinExistence type="predicted"/>
<protein>
    <submittedName>
        <fullName evidence="1">Uncharacterized protein</fullName>
    </submittedName>
</protein>
<dbReference type="EMBL" id="SNYJ01000015">
    <property type="protein sequence ID" value="TDQ36960.1"/>
    <property type="molecule type" value="Genomic_DNA"/>
</dbReference>
<comment type="caution">
    <text evidence="1">The sequence shown here is derived from an EMBL/GenBank/DDBJ whole genome shotgun (WGS) entry which is preliminary data.</text>
</comment>
<gene>
    <name evidence="1" type="ORF">EV213_11553</name>
</gene>